<dbReference type="Proteomes" id="UP000632195">
    <property type="component" value="Unassembled WGS sequence"/>
</dbReference>
<protein>
    <submittedName>
        <fullName evidence="1">Uncharacterized protein</fullName>
    </submittedName>
</protein>
<reference evidence="1" key="2">
    <citation type="submission" date="2022-09" db="EMBL/GenBank/DDBJ databases">
        <authorList>
            <person name="Sun Q."/>
            <person name="Ohkuma M."/>
        </authorList>
    </citation>
    <scope>NUCLEOTIDE SEQUENCE</scope>
    <source>
        <strain evidence="1">JCM 13583</strain>
    </source>
</reference>
<name>A0AA37F9T2_9ARCH</name>
<proteinExistence type="predicted"/>
<evidence type="ECO:0000313" key="1">
    <source>
        <dbReference type="EMBL" id="GGM71625.1"/>
    </source>
</evidence>
<keyword evidence="2" id="KW-1185">Reference proteome</keyword>
<sequence length="64" mass="7621">MLMIGDAMLFCEWVAGQIYRLAIGKKGRKRLKKIYNTMDSLGMLWRNTTWSWLQCRLSRSSYSR</sequence>
<organism evidence="1 2">
    <name type="scientific">Thermogymnomonas acidicola</name>
    <dbReference type="NCBI Taxonomy" id="399579"/>
    <lineage>
        <taxon>Archaea</taxon>
        <taxon>Methanobacteriati</taxon>
        <taxon>Thermoplasmatota</taxon>
        <taxon>Thermoplasmata</taxon>
        <taxon>Thermoplasmatales</taxon>
        <taxon>Thermogymnomonas</taxon>
    </lineage>
</organism>
<evidence type="ECO:0000313" key="2">
    <source>
        <dbReference type="Proteomes" id="UP000632195"/>
    </source>
</evidence>
<dbReference type="AlphaFoldDB" id="A0AA37F9T2"/>
<gene>
    <name evidence="1" type="ORF">GCM10007108_07170</name>
</gene>
<dbReference type="EMBL" id="BMNY01000001">
    <property type="protein sequence ID" value="GGM71625.1"/>
    <property type="molecule type" value="Genomic_DNA"/>
</dbReference>
<comment type="caution">
    <text evidence="1">The sequence shown here is derived from an EMBL/GenBank/DDBJ whole genome shotgun (WGS) entry which is preliminary data.</text>
</comment>
<accession>A0AA37F9T2</accession>
<reference evidence="1" key="1">
    <citation type="journal article" date="2014" name="Int. J. Syst. Evol. Microbiol.">
        <title>Complete genome sequence of Corynebacterium casei LMG S-19264T (=DSM 44701T), isolated from a smear-ripened cheese.</title>
        <authorList>
            <consortium name="US DOE Joint Genome Institute (JGI-PGF)"/>
            <person name="Walter F."/>
            <person name="Albersmeier A."/>
            <person name="Kalinowski J."/>
            <person name="Ruckert C."/>
        </authorList>
    </citation>
    <scope>NUCLEOTIDE SEQUENCE</scope>
    <source>
        <strain evidence="1">JCM 13583</strain>
    </source>
</reference>